<accession>A0A143QLT3</accession>
<name>A0A143QLT3_RHOFA</name>
<proteinExistence type="predicted"/>
<evidence type="ECO:0000313" key="1">
    <source>
        <dbReference type="EMBL" id="AMY23337.1"/>
    </source>
</evidence>
<sequence length="279" mass="30313">MLVAITAVTCASPASLSPHRVVAQIGSAEAFRCDRGPQIDEPRPRFPRPTPGTVPDDFVPVAAIVCDQIDEGVAPDTVPYREHRYEGDLTEVIRLLNAPSESMLIRGYCPTYSVVEPPQIWLVDNRGRAIEPTLPTGECGLPNHSAIAEIRTLDMVTEFEHDVSVIGYDRQRVSSCSPHYSEVLLGSERAPGLTIGYTYCLFSGTEFTGVTGEIGISIEDLAPAGPCSMSATRTAVTTYVAGWPSNIRNFTIELDGCRRVIPDGYAPLQATEELLAAFW</sequence>
<dbReference type="AlphaFoldDB" id="A0A143QLT3"/>
<reference evidence="2" key="2">
    <citation type="submission" date="2016-04" db="EMBL/GenBank/DDBJ databases">
        <title>Complete Genome and Plasmid Sequences for Rhodococcus fascians D188 and Draft Sequences for Rhodococcus spp. Isolates PBTS 1 and PBTS 2.</title>
        <authorList>
            <person name="Stamer R."/>
            <person name="Vereecke D."/>
            <person name="Zhang Y."/>
            <person name="Schilkey F."/>
            <person name="Devitt N."/>
            <person name="Randall J."/>
        </authorList>
    </citation>
    <scope>NUCLEOTIDE SEQUENCE [LARGE SCALE GENOMIC DNA]</scope>
    <source>
        <strain evidence="2">PBTS2</strain>
    </source>
</reference>
<dbReference type="Proteomes" id="UP000076038">
    <property type="component" value="Chromosome"/>
</dbReference>
<organism evidence="1 2">
    <name type="scientific">Rhodococcoides fascians</name>
    <name type="common">Rhodococcus fascians</name>
    <dbReference type="NCBI Taxonomy" id="1828"/>
    <lineage>
        <taxon>Bacteria</taxon>
        <taxon>Bacillati</taxon>
        <taxon>Actinomycetota</taxon>
        <taxon>Actinomycetes</taxon>
        <taxon>Mycobacteriales</taxon>
        <taxon>Nocardiaceae</taxon>
        <taxon>Rhodococcoides</taxon>
    </lineage>
</organism>
<dbReference type="PATRIC" id="fig|1653479.3.peg.2057"/>
<dbReference type="KEGG" id="rhs:A3Q41_02035"/>
<reference evidence="1 2" key="1">
    <citation type="journal article" date="2016" name="Genome Announc.">
        <title>Complete Genome and Plasmid Sequences for Rhodococcus fascians D188 and Draft Sequences for Rhodococcus Isolates PBTS 1 and PBTS 2.</title>
        <authorList>
            <person name="Stamler R.A."/>
            <person name="Vereecke D."/>
            <person name="Zhang Y."/>
            <person name="Schilkey F."/>
            <person name="Devitt N."/>
            <person name="Randall J.J."/>
        </authorList>
    </citation>
    <scope>NUCLEOTIDE SEQUENCE [LARGE SCALE GENOMIC DNA]</scope>
    <source>
        <strain evidence="1 2">PBTS2</strain>
    </source>
</reference>
<gene>
    <name evidence="1" type="ORF">A3Q41_02035</name>
</gene>
<dbReference type="EMBL" id="CP015220">
    <property type="protein sequence ID" value="AMY23337.1"/>
    <property type="molecule type" value="Genomic_DNA"/>
</dbReference>
<evidence type="ECO:0000313" key="2">
    <source>
        <dbReference type="Proteomes" id="UP000076038"/>
    </source>
</evidence>
<keyword evidence="2" id="KW-1185">Reference proteome</keyword>
<protein>
    <submittedName>
        <fullName evidence="1">Uncharacterized protein</fullName>
    </submittedName>
</protein>